<feature type="compositionally biased region" description="Low complexity" evidence="1">
    <location>
        <begin position="29"/>
        <end position="43"/>
    </location>
</feature>
<feature type="region of interest" description="Disordered" evidence="1">
    <location>
        <begin position="1"/>
        <end position="73"/>
    </location>
</feature>
<dbReference type="RefSeq" id="WP_011465537.1">
    <property type="nucleotide sequence ID" value="NC_007908.1"/>
</dbReference>
<dbReference type="Pfam" id="PF11748">
    <property type="entry name" value="DUF3306"/>
    <property type="match status" value="1"/>
</dbReference>
<dbReference type="OrthoDB" id="8776025at2"/>
<dbReference type="HOGENOM" id="CLU_102164_0_0_4"/>
<feature type="region of interest" description="Disordered" evidence="1">
    <location>
        <begin position="158"/>
        <end position="227"/>
    </location>
</feature>
<evidence type="ECO:0000313" key="3">
    <source>
        <dbReference type="Proteomes" id="UP000008332"/>
    </source>
</evidence>
<sequence length="227" mass="24148">MAEGFLGRWSQRKQAQRAGKAIDEPATQPVPVVVDAPDARAPALGPQPVPVKATPDADPINQGGAAGPGAPASPAQLAPLSLDDVQRLTTESDFKPFVARGVTPEVRNAAMKKLFADPHYNVMDRLDIYIDDYSQPDPLPQSMLRQMASAQFLNLFEEEKIPPPPLGDDANTRSADSVAQSAQPPDAGVATPPKNPPQAPGPDHDHTDLRLQPNHAAGRQESGRGTE</sequence>
<proteinExistence type="predicted"/>
<feature type="compositionally biased region" description="Polar residues" evidence="1">
    <location>
        <begin position="172"/>
        <end position="183"/>
    </location>
</feature>
<dbReference type="AlphaFoldDB" id="Q21TC9"/>
<evidence type="ECO:0008006" key="4">
    <source>
        <dbReference type="Google" id="ProtNLM"/>
    </source>
</evidence>
<evidence type="ECO:0000256" key="1">
    <source>
        <dbReference type="SAM" id="MobiDB-lite"/>
    </source>
</evidence>
<dbReference type="STRING" id="338969.Rfer_3265"/>
<dbReference type="eggNOG" id="ENOG5032ZGA">
    <property type="taxonomic scope" value="Bacteria"/>
</dbReference>
<organism evidence="2 3">
    <name type="scientific">Albidiferax ferrireducens (strain ATCC BAA-621 / DSM 15236 / T118)</name>
    <name type="common">Rhodoferax ferrireducens</name>
    <dbReference type="NCBI Taxonomy" id="338969"/>
    <lineage>
        <taxon>Bacteria</taxon>
        <taxon>Pseudomonadati</taxon>
        <taxon>Pseudomonadota</taxon>
        <taxon>Betaproteobacteria</taxon>
        <taxon>Burkholderiales</taxon>
        <taxon>Comamonadaceae</taxon>
        <taxon>Rhodoferax</taxon>
    </lineage>
</organism>
<evidence type="ECO:0000313" key="2">
    <source>
        <dbReference type="EMBL" id="ABD70974.1"/>
    </source>
</evidence>
<dbReference type="EMBL" id="CP000267">
    <property type="protein sequence ID" value="ABD70974.1"/>
    <property type="molecule type" value="Genomic_DNA"/>
</dbReference>
<name>Q21TC9_ALBFT</name>
<protein>
    <recommendedName>
        <fullName evidence="4">DUF3306 domain-containing protein</fullName>
    </recommendedName>
</protein>
<accession>Q21TC9</accession>
<dbReference type="Proteomes" id="UP000008332">
    <property type="component" value="Chromosome"/>
</dbReference>
<reference evidence="3" key="1">
    <citation type="submission" date="2006-02" db="EMBL/GenBank/DDBJ databases">
        <title>Complete sequence of chromosome of Rhodoferax ferrireducens DSM 15236.</title>
        <authorList>
            <person name="Copeland A."/>
            <person name="Lucas S."/>
            <person name="Lapidus A."/>
            <person name="Barry K."/>
            <person name="Detter J.C."/>
            <person name="Glavina del Rio T."/>
            <person name="Hammon N."/>
            <person name="Israni S."/>
            <person name="Pitluck S."/>
            <person name="Brettin T."/>
            <person name="Bruce D."/>
            <person name="Han C."/>
            <person name="Tapia R."/>
            <person name="Gilna P."/>
            <person name="Kiss H."/>
            <person name="Schmutz J."/>
            <person name="Larimer F."/>
            <person name="Land M."/>
            <person name="Kyrpides N."/>
            <person name="Ivanova N."/>
            <person name="Richardson P."/>
        </authorList>
    </citation>
    <scope>NUCLEOTIDE SEQUENCE [LARGE SCALE GENOMIC DNA]</scope>
    <source>
        <strain evidence="3">ATCC BAA-621 / DSM 15236 / T118</strain>
    </source>
</reference>
<keyword evidence="3" id="KW-1185">Reference proteome</keyword>
<dbReference type="KEGG" id="rfr:Rfer_3265"/>
<gene>
    <name evidence="2" type="ordered locus">Rfer_3265</name>
</gene>
<dbReference type="InterPro" id="IPR021735">
    <property type="entry name" value="DUF3306"/>
</dbReference>